<dbReference type="AlphaFoldDB" id="A0A663F0B9"/>
<reference evidence="1" key="1">
    <citation type="submission" date="2025-08" db="UniProtKB">
        <authorList>
            <consortium name="Ensembl"/>
        </authorList>
    </citation>
    <scope>IDENTIFICATION</scope>
</reference>
<evidence type="ECO:0000313" key="1">
    <source>
        <dbReference type="Ensembl" id="ENSACCP00020017967.1"/>
    </source>
</evidence>
<reference evidence="1" key="2">
    <citation type="submission" date="2025-09" db="UniProtKB">
        <authorList>
            <consortium name="Ensembl"/>
        </authorList>
    </citation>
    <scope>IDENTIFICATION</scope>
</reference>
<proteinExistence type="predicted"/>
<sequence length="156" mass="17483">MRLFANEMFDRSWLHLLCSEGREREIKPAAHPSSYRHVSLARVSSSLVMLTGFHSSVGVCRWIGMVSRWSADGLGWFRGGLQMDWDGFEVVCACFERGCSGCWRLSQSISNSTVPPLCHLTFEQCKPWLPKAPDLKSCLKSKSKAPTCALGQLNSR</sequence>
<keyword evidence="2" id="KW-1185">Reference proteome</keyword>
<protein>
    <submittedName>
        <fullName evidence="1">Uncharacterized protein</fullName>
    </submittedName>
</protein>
<dbReference type="InParanoid" id="A0A663F0B9"/>
<accession>A0A663F0B9</accession>
<dbReference type="Ensembl" id="ENSACCT00020018750.1">
    <property type="protein sequence ID" value="ENSACCP00020017967.1"/>
    <property type="gene ID" value="ENSACCG00020012350.1"/>
</dbReference>
<organism evidence="1 2">
    <name type="scientific">Aquila chrysaetos chrysaetos</name>
    <dbReference type="NCBI Taxonomy" id="223781"/>
    <lineage>
        <taxon>Eukaryota</taxon>
        <taxon>Metazoa</taxon>
        <taxon>Chordata</taxon>
        <taxon>Craniata</taxon>
        <taxon>Vertebrata</taxon>
        <taxon>Euteleostomi</taxon>
        <taxon>Archelosauria</taxon>
        <taxon>Archosauria</taxon>
        <taxon>Dinosauria</taxon>
        <taxon>Saurischia</taxon>
        <taxon>Theropoda</taxon>
        <taxon>Coelurosauria</taxon>
        <taxon>Aves</taxon>
        <taxon>Neognathae</taxon>
        <taxon>Neoaves</taxon>
        <taxon>Telluraves</taxon>
        <taxon>Accipitrimorphae</taxon>
        <taxon>Accipitriformes</taxon>
        <taxon>Accipitridae</taxon>
        <taxon>Accipitrinae</taxon>
        <taxon>Aquila</taxon>
    </lineage>
</organism>
<dbReference type="Proteomes" id="UP000472275">
    <property type="component" value="Chromosome 8"/>
</dbReference>
<name>A0A663F0B9_AQUCH</name>
<evidence type="ECO:0000313" key="2">
    <source>
        <dbReference type="Proteomes" id="UP000472275"/>
    </source>
</evidence>